<comment type="caution">
    <text evidence="1">The sequence shown here is derived from an EMBL/GenBank/DDBJ whole genome shotgun (WGS) entry which is preliminary data.</text>
</comment>
<evidence type="ECO:0000313" key="2">
    <source>
        <dbReference type="Proteomes" id="UP000249016"/>
    </source>
</evidence>
<protein>
    <submittedName>
        <fullName evidence="1">Uncharacterized protein</fullName>
    </submittedName>
</protein>
<dbReference type="EMBL" id="QLII01000001">
    <property type="protein sequence ID" value="RAI77478.1"/>
    <property type="molecule type" value="Genomic_DNA"/>
</dbReference>
<reference evidence="1 2" key="1">
    <citation type="submission" date="2018-06" db="EMBL/GenBank/DDBJ databases">
        <title>Spirosoma sp. HMF3257 Genome sequencing and assembly.</title>
        <authorList>
            <person name="Kang H."/>
            <person name="Cha I."/>
            <person name="Kim H."/>
            <person name="Kang J."/>
            <person name="Joh K."/>
        </authorList>
    </citation>
    <scope>NUCLEOTIDE SEQUENCE [LARGE SCALE GENOMIC DNA]</scope>
    <source>
        <strain evidence="1 2">HMF3257</strain>
    </source>
</reference>
<evidence type="ECO:0000313" key="1">
    <source>
        <dbReference type="EMBL" id="RAI77478.1"/>
    </source>
</evidence>
<organism evidence="1 2">
    <name type="scientific">Spirosoma telluris</name>
    <dbReference type="NCBI Taxonomy" id="2183553"/>
    <lineage>
        <taxon>Bacteria</taxon>
        <taxon>Pseudomonadati</taxon>
        <taxon>Bacteroidota</taxon>
        <taxon>Cytophagia</taxon>
        <taxon>Cytophagales</taxon>
        <taxon>Cytophagaceae</taxon>
        <taxon>Spirosoma</taxon>
    </lineage>
</organism>
<keyword evidence="2" id="KW-1185">Reference proteome</keyword>
<dbReference type="OrthoDB" id="9793307at2"/>
<dbReference type="RefSeq" id="WP_111348176.1">
    <property type="nucleotide sequence ID" value="NZ_QLII01000001.1"/>
</dbReference>
<name>A0A327NX59_9BACT</name>
<proteinExistence type="predicted"/>
<accession>A0A327NX59</accession>
<dbReference type="Proteomes" id="UP000249016">
    <property type="component" value="Unassembled WGS sequence"/>
</dbReference>
<gene>
    <name evidence="1" type="ORF">HMF3257_30825</name>
</gene>
<sequence>MTISATGSVGIGTTSPGAYKLAVEGKIGAREVEVKTGSWADFVFKPGYQLRPLSEVASFVATHQHLPEIPSEADVKANGIGLGEMNAKLLQKIEELTLYVIQQQKRIERLEATNKPKHIRKGDFKLHQR</sequence>
<dbReference type="AlphaFoldDB" id="A0A327NX59"/>